<evidence type="ECO:0000256" key="13">
    <source>
        <dbReference type="SAM" id="Phobius"/>
    </source>
</evidence>
<evidence type="ECO:0000256" key="3">
    <source>
        <dbReference type="ARBA" id="ARBA00022538"/>
    </source>
</evidence>
<dbReference type="Proteomes" id="UP000039324">
    <property type="component" value="Unassembled WGS sequence"/>
</dbReference>
<feature type="transmembrane region" description="Helical" evidence="13">
    <location>
        <begin position="161"/>
        <end position="189"/>
    </location>
</feature>
<keyword evidence="10 13" id="KW-0472">Membrane</keyword>
<keyword evidence="5" id="KW-0631">Potassium channel</keyword>
<dbReference type="InterPro" id="IPR027359">
    <property type="entry name" value="Volt_channel_dom_sf"/>
</dbReference>
<dbReference type="PRINTS" id="PR00169">
    <property type="entry name" value="KCHANNEL"/>
</dbReference>
<evidence type="ECO:0000256" key="5">
    <source>
        <dbReference type="ARBA" id="ARBA00022826"/>
    </source>
</evidence>
<evidence type="ECO:0000256" key="1">
    <source>
        <dbReference type="ARBA" id="ARBA00004141"/>
    </source>
</evidence>
<evidence type="ECO:0000256" key="8">
    <source>
        <dbReference type="ARBA" id="ARBA00022989"/>
    </source>
</evidence>
<keyword evidence="8 13" id="KW-1133">Transmembrane helix</keyword>
<evidence type="ECO:0000313" key="15">
    <source>
        <dbReference type="EMBL" id="CEO99533.1"/>
    </source>
</evidence>
<evidence type="ECO:0000313" key="16">
    <source>
        <dbReference type="Proteomes" id="UP000039324"/>
    </source>
</evidence>
<reference evidence="15 16" key="1">
    <citation type="submission" date="2015-02" db="EMBL/GenBank/DDBJ databases">
        <authorList>
            <person name="Chooi Y.-H."/>
        </authorList>
    </citation>
    <scope>NUCLEOTIDE SEQUENCE [LARGE SCALE GENOMIC DNA]</scope>
    <source>
        <strain evidence="15">E3</strain>
    </source>
</reference>
<dbReference type="GO" id="GO:0008076">
    <property type="term" value="C:voltage-gated potassium channel complex"/>
    <property type="evidence" value="ECO:0007669"/>
    <property type="project" value="InterPro"/>
</dbReference>
<dbReference type="PANTHER" id="PTHR11537:SF254">
    <property type="entry name" value="POTASSIUM VOLTAGE-GATED CHANNEL PROTEIN SHAB"/>
    <property type="match status" value="1"/>
</dbReference>
<dbReference type="STRING" id="37360.A0A0G4IW14"/>
<evidence type="ECO:0000256" key="12">
    <source>
        <dbReference type="SAM" id="MobiDB-lite"/>
    </source>
</evidence>
<dbReference type="InterPro" id="IPR028325">
    <property type="entry name" value="VG_K_chnl"/>
</dbReference>
<keyword evidence="4 13" id="KW-0812">Transmembrane</keyword>
<evidence type="ECO:0000256" key="6">
    <source>
        <dbReference type="ARBA" id="ARBA00022882"/>
    </source>
</evidence>
<dbReference type="Pfam" id="PF00520">
    <property type="entry name" value="Ion_trans"/>
    <property type="match status" value="1"/>
</dbReference>
<dbReference type="OrthoDB" id="10025005at2759"/>
<comment type="subcellular location">
    <subcellularLocation>
        <location evidence="1">Membrane</location>
        <topology evidence="1">Multi-pass membrane protein</topology>
    </subcellularLocation>
</comment>
<dbReference type="SUPFAM" id="SSF81324">
    <property type="entry name" value="Voltage-gated potassium channels"/>
    <property type="match status" value="1"/>
</dbReference>
<dbReference type="InterPro" id="IPR005821">
    <property type="entry name" value="Ion_trans_dom"/>
</dbReference>
<evidence type="ECO:0000259" key="14">
    <source>
        <dbReference type="Pfam" id="PF00520"/>
    </source>
</evidence>
<keyword evidence="9" id="KW-0406">Ion transport</keyword>
<name>A0A0G4IW14_PLABS</name>
<keyword evidence="16" id="KW-1185">Reference proteome</keyword>
<dbReference type="PANTHER" id="PTHR11537">
    <property type="entry name" value="VOLTAGE-GATED POTASSIUM CHANNEL"/>
    <property type="match status" value="1"/>
</dbReference>
<keyword evidence="3" id="KW-0633">Potassium transport</keyword>
<keyword evidence="2" id="KW-0813">Transport</keyword>
<gene>
    <name evidence="15" type="ORF">PBRA_007266</name>
</gene>
<dbReference type="GO" id="GO:0001508">
    <property type="term" value="P:action potential"/>
    <property type="evidence" value="ECO:0007669"/>
    <property type="project" value="TreeGrafter"/>
</dbReference>
<evidence type="ECO:0000256" key="2">
    <source>
        <dbReference type="ARBA" id="ARBA00022448"/>
    </source>
</evidence>
<feature type="domain" description="Ion transport" evidence="14">
    <location>
        <begin position="165"/>
        <end position="388"/>
    </location>
</feature>
<dbReference type="GO" id="GO:0005249">
    <property type="term" value="F:voltage-gated potassium channel activity"/>
    <property type="evidence" value="ECO:0007669"/>
    <property type="project" value="InterPro"/>
</dbReference>
<sequence length="466" mass="52232">MPRQEHVVLVKPHRPLSFAPVPEHADEGDERPVLGHAKTVGETPGMQRQRLSGSMSSGAGASVRPALTRPASMGRKARSPLEIRQTWRRIAHDYADRCERRHQVRAPHHHQQQQQQHPELMPALMARISAQRALERTQQYVTLPGVRVWIWNATNNAGSSIYALCFTYVSMAVIVVSVVSACVGSMANVATSPAWYFWMELACTAMFTFELGLHAVTCRTPAEIFQSKMNMIDLIVIVPFYVELGLDSAERQIALQSVTQSTAFVCLRSLRVLRIVKLMRHLAWVPMLSAVLMKSRLPLAIMGFIFGIATLTLASMMYLAENAPGSDFVSIPTSLYFTVITSTTVGYGDIVPVTGWGKLVAAIAVLVGILMLAIPISIVSDAFHTRYAARNNVVTFVERYRRKQRNKSPTFQERLQWTIHRVHEESAFNLMAAVHEQLKVPDQRNIDDDVYAFVSRRFDVENVAHS</sequence>
<dbReference type="EMBL" id="CDSF01000091">
    <property type="protein sequence ID" value="CEO99533.1"/>
    <property type="molecule type" value="Genomic_DNA"/>
</dbReference>
<protein>
    <recommendedName>
        <fullName evidence="14">Ion transport domain-containing protein</fullName>
    </recommendedName>
</protein>
<accession>A0A0G4IW14</accession>
<evidence type="ECO:0000256" key="9">
    <source>
        <dbReference type="ARBA" id="ARBA00023065"/>
    </source>
</evidence>
<organism evidence="15 16">
    <name type="scientific">Plasmodiophora brassicae</name>
    <name type="common">Clubroot disease agent</name>
    <dbReference type="NCBI Taxonomy" id="37360"/>
    <lineage>
        <taxon>Eukaryota</taxon>
        <taxon>Sar</taxon>
        <taxon>Rhizaria</taxon>
        <taxon>Endomyxa</taxon>
        <taxon>Phytomyxea</taxon>
        <taxon>Plasmodiophorida</taxon>
        <taxon>Plasmodiophoridae</taxon>
        <taxon>Plasmodiophora</taxon>
    </lineage>
</organism>
<keyword evidence="11" id="KW-0407">Ion channel</keyword>
<evidence type="ECO:0000256" key="4">
    <source>
        <dbReference type="ARBA" id="ARBA00022692"/>
    </source>
</evidence>
<feature type="compositionally biased region" description="Low complexity" evidence="12">
    <location>
        <begin position="52"/>
        <end position="62"/>
    </location>
</feature>
<feature type="transmembrane region" description="Helical" evidence="13">
    <location>
        <begin position="297"/>
        <end position="320"/>
    </location>
</feature>
<feature type="transmembrane region" description="Helical" evidence="13">
    <location>
        <begin position="195"/>
        <end position="217"/>
    </location>
</feature>
<evidence type="ECO:0000256" key="10">
    <source>
        <dbReference type="ARBA" id="ARBA00023136"/>
    </source>
</evidence>
<feature type="transmembrane region" description="Helical" evidence="13">
    <location>
        <begin position="359"/>
        <end position="380"/>
    </location>
</feature>
<evidence type="ECO:0000256" key="7">
    <source>
        <dbReference type="ARBA" id="ARBA00022958"/>
    </source>
</evidence>
<feature type="region of interest" description="Disordered" evidence="12">
    <location>
        <begin position="18"/>
        <end position="80"/>
    </location>
</feature>
<keyword evidence="7" id="KW-0630">Potassium</keyword>
<dbReference type="AlphaFoldDB" id="A0A0G4IW14"/>
<dbReference type="Gene3D" id="1.10.287.70">
    <property type="match status" value="1"/>
</dbReference>
<keyword evidence="6" id="KW-0851">Voltage-gated channel</keyword>
<proteinExistence type="predicted"/>
<evidence type="ECO:0000256" key="11">
    <source>
        <dbReference type="ARBA" id="ARBA00023303"/>
    </source>
</evidence>
<dbReference type="Gene3D" id="1.20.120.350">
    <property type="entry name" value="Voltage-gated potassium channels. Chain C"/>
    <property type="match status" value="1"/>
</dbReference>